<reference evidence="2 3" key="1">
    <citation type="journal article" date="2015" name="Genome Announc.">
        <title>Complete Genome Sequence of the Rhizobacterium Pseudomonas trivialis Strain IHBB745 with Multiple Plant Growth-Promoting Activities and Tolerance to Desiccation and Alkalinity.</title>
        <authorList>
            <person name="Gulati A."/>
            <person name="Swarnkar M.K."/>
            <person name="Vyas P."/>
            <person name="Rahi P."/>
            <person name="Thakur R."/>
            <person name="Thakur N."/>
            <person name="Singh A.K."/>
        </authorList>
    </citation>
    <scope>NUCLEOTIDE SEQUENCE [LARGE SCALE GENOMIC DNA]</scope>
    <source>
        <strain evidence="3">745</strain>
    </source>
</reference>
<dbReference type="KEGG" id="ptv:AA957_28640"/>
<dbReference type="Gene3D" id="3.40.50.12500">
    <property type="match status" value="1"/>
</dbReference>
<dbReference type="RefSeq" id="WP_049713198.1">
    <property type="nucleotide sequence ID" value="NZ_CP011507.1"/>
</dbReference>
<organism evidence="2 3">
    <name type="scientific">Pseudomonas trivialis</name>
    <dbReference type="NCBI Taxonomy" id="200450"/>
    <lineage>
        <taxon>Bacteria</taxon>
        <taxon>Pseudomonadati</taxon>
        <taxon>Pseudomonadota</taxon>
        <taxon>Gammaproteobacteria</taxon>
        <taxon>Pseudomonadales</taxon>
        <taxon>Pseudomonadaceae</taxon>
        <taxon>Pseudomonas</taxon>
    </lineage>
</organism>
<dbReference type="InterPro" id="IPR053714">
    <property type="entry name" value="Iso_Racemase_Enz_sf"/>
</dbReference>
<dbReference type="InterPro" id="IPR015942">
    <property type="entry name" value="Asp/Glu/hydantoin_racemase"/>
</dbReference>
<sequence>MDSSDFNVAPQDMPVTVRWLNPIGCPTFDKPIAHLLHSIKQPSTQVEVVSFDMPHSPTHLEYRTYEALTYERTVRIARDCAQEGVDALVLGCFYDPALEDAREISGKTLVVAPCQASLQVVEHLANRFSIIVGRTKWIEQMRARVQGYGAGDRLASLRPLGMGVDEFQLDHAVTRRKIIEQAHRAVEDDGAEAIILGCTIEFGFFEEVQREVGVPVIDPVVAAFKVAESMAGMKRRFGWRPSRVGSCEPPPEAEIQRFGLFQGPAPIGNRVKA</sequence>
<dbReference type="OrthoDB" id="9791723at2"/>
<dbReference type="AlphaFoldDB" id="A0A0H5AJN1"/>
<dbReference type="InterPro" id="IPR052186">
    <property type="entry name" value="Hydantoin_racemase-like"/>
</dbReference>
<name>A0A0H5AJN1_9PSED</name>
<dbReference type="SUPFAM" id="SSF53681">
    <property type="entry name" value="Aspartate/glutamate racemase"/>
    <property type="match status" value="1"/>
</dbReference>
<dbReference type="PANTHER" id="PTHR28047:SF5">
    <property type="entry name" value="PROTEIN DCG1"/>
    <property type="match status" value="1"/>
</dbReference>
<dbReference type="Pfam" id="PF01177">
    <property type="entry name" value="Asp_Glu_race"/>
    <property type="match status" value="1"/>
</dbReference>
<dbReference type="Proteomes" id="UP000036608">
    <property type="component" value="Chromosome"/>
</dbReference>
<evidence type="ECO:0000313" key="3">
    <source>
        <dbReference type="Proteomes" id="UP000036608"/>
    </source>
</evidence>
<dbReference type="PANTHER" id="PTHR28047">
    <property type="entry name" value="PROTEIN DCG1"/>
    <property type="match status" value="1"/>
</dbReference>
<comment type="similarity">
    <text evidence="1">Belongs to the HyuE racemase family.</text>
</comment>
<evidence type="ECO:0000256" key="1">
    <source>
        <dbReference type="ARBA" id="ARBA00038414"/>
    </source>
</evidence>
<dbReference type="PATRIC" id="fig|200450.3.peg.5890"/>
<dbReference type="InterPro" id="IPR001920">
    <property type="entry name" value="Asp/Glu_race"/>
</dbReference>
<proteinExistence type="inferred from homology"/>
<evidence type="ECO:0000313" key="2">
    <source>
        <dbReference type="EMBL" id="AKS09915.1"/>
    </source>
</evidence>
<dbReference type="EMBL" id="CP011507">
    <property type="protein sequence ID" value="AKS09915.1"/>
    <property type="molecule type" value="Genomic_DNA"/>
</dbReference>
<protein>
    <submittedName>
        <fullName evidence="2">Hydantoin racemase</fullName>
    </submittedName>
</protein>
<reference evidence="3" key="2">
    <citation type="submission" date="2015-05" db="EMBL/GenBank/DDBJ databases">
        <authorList>
            <person name="Swarnkar M.K."/>
            <person name="Vyas P."/>
            <person name="Rahi P."/>
            <person name="Thakur R."/>
            <person name="Thakur N."/>
            <person name="Singh A.K."/>
            <person name="Gulati A."/>
        </authorList>
    </citation>
    <scope>NUCLEOTIDE SEQUENCE [LARGE SCALE GENOMIC DNA]</scope>
    <source>
        <strain evidence="3">745</strain>
    </source>
</reference>
<gene>
    <name evidence="2" type="ORF">AA957_28640</name>
</gene>
<accession>A0A0H5AJN1</accession>
<dbReference type="GO" id="GO:0047661">
    <property type="term" value="F:amino-acid racemase activity"/>
    <property type="evidence" value="ECO:0007669"/>
    <property type="project" value="InterPro"/>
</dbReference>